<dbReference type="AlphaFoldDB" id="K8X5Z1"/>
<name>K8X5Z1_RHOOP</name>
<reference evidence="1 2" key="1">
    <citation type="journal article" date="2013" name="Genome Announc.">
        <title>Draft Genome Sequence of Rhodococcus opacus Strain M213 Shows a Diverse Catabolic Potential.</title>
        <authorList>
            <person name="Pathak A."/>
            <person name="Green S.J."/>
            <person name="Ogram A."/>
            <person name="Chauhan A."/>
        </authorList>
    </citation>
    <scope>NUCLEOTIDE SEQUENCE [LARGE SCALE GENOMIC DNA]</scope>
    <source>
        <strain evidence="1 2">M213</strain>
    </source>
</reference>
<comment type="caution">
    <text evidence="1">The sequence shown here is derived from an EMBL/GenBank/DDBJ whole genome shotgun (WGS) entry which is preliminary data.</text>
</comment>
<evidence type="ECO:0000313" key="2">
    <source>
        <dbReference type="Proteomes" id="UP000005951"/>
    </source>
</evidence>
<protein>
    <submittedName>
        <fullName evidence="1">ATPase</fullName>
    </submittedName>
</protein>
<accession>K8X5Z1</accession>
<organism evidence="1 2">
    <name type="scientific">Rhodococcus opacus M213</name>
    <dbReference type="NCBI Taxonomy" id="1129896"/>
    <lineage>
        <taxon>Bacteria</taxon>
        <taxon>Bacillati</taxon>
        <taxon>Actinomycetota</taxon>
        <taxon>Actinomycetes</taxon>
        <taxon>Mycobacteriales</taxon>
        <taxon>Nocardiaceae</taxon>
        <taxon>Rhodococcus</taxon>
    </lineage>
</organism>
<dbReference type="EMBL" id="AJYC02000189">
    <property type="protein sequence ID" value="EKT76868.1"/>
    <property type="molecule type" value="Genomic_DNA"/>
</dbReference>
<evidence type="ECO:0000313" key="1">
    <source>
        <dbReference type="EMBL" id="EKT76868.1"/>
    </source>
</evidence>
<proteinExistence type="predicted"/>
<sequence length="363" mass="41049">MVDYWGIHNDRPDIDPLSDGAVRVGWDEMSDLQVVAATRDAFRSAVASAYPDEQSSNAASAGTLYRFVHEIAEGDIIVSPNRADRTLRIGRVSGPYEYRAGTPYHHWRPVQWLIPKITRDEFSEAAQNELSSATTLFRLRTSRPEIEHLLDRGRSVNRAADFSWMPFYSELADSLVPYRNRRDELLERIWDAAKRSGSERLFRYLQTDHRLDGTIGPLTDIDPFTVYGPFNRGITDANRAQIAAAYRAALDITTPAPVAFDGIPVVNNMNSWFIRWEVDRADDAVDILWDLFEAELAYAESRSEPNRERLITAFDAAATGQTRMLTMGAYWVRPETFTAFDGVNVNFLANKYGDVAAQLNLKG</sequence>
<dbReference type="REBASE" id="62127">
    <property type="entry name" value="RopM213McrBC2P"/>
</dbReference>
<dbReference type="Proteomes" id="UP000005951">
    <property type="component" value="Unassembled WGS sequence"/>
</dbReference>
<dbReference type="RefSeq" id="WP_005264883.1">
    <property type="nucleotide sequence ID" value="NZ_AJYC02000189.1"/>
</dbReference>
<gene>
    <name evidence="1" type="ORF">WSS_A40665</name>
</gene>